<proteinExistence type="predicted"/>
<organism evidence="3">
    <name type="scientific">Fagus sylvatica</name>
    <name type="common">Beechnut</name>
    <dbReference type="NCBI Taxonomy" id="28930"/>
    <lineage>
        <taxon>Eukaryota</taxon>
        <taxon>Viridiplantae</taxon>
        <taxon>Streptophyta</taxon>
        <taxon>Embryophyta</taxon>
        <taxon>Tracheophyta</taxon>
        <taxon>Spermatophyta</taxon>
        <taxon>Magnoliopsida</taxon>
        <taxon>eudicotyledons</taxon>
        <taxon>Gunneridae</taxon>
        <taxon>Pentapetalae</taxon>
        <taxon>rosids</taxon>
        <taxon>fabids</taxon>
        <taxon>Fagales</taxon>
        <taxon>Fagaceae</taxon>
        <taxon>Fagus</taxon>
    </lineage>
</organism>
<dbReference type="InterPro" id="IPR000477">
    <property type="entry name" value="RT_dom"/>
</dbReference>
<dbReference type="SUPFAM" id="SSF56219">
    <property type="entry name" value="DNase I-like"/>
    <property type="match status" value="1"/>
</dbReference>
<feature type="compositionally biased region" description="Polar residues" evidence="1">
    <location>
        <begin position="92"/>
        <end position="104"/>
    </location>
</feature>
<sequence>MGGRRWFNIESKSFEFALESSGIRIIERGRKSASSLTLGKEGVQWIHKGMTDVSAQPPEQSFAKTLREEGRGHDRWGWRGFNLALTRLLGQSQPVHSQPGTSRGVSRPPSSRHGDRTSKLGQSQLQPQFSLSFKGAVTNEAINPINSVRGINHASFTRNSNTVNAHGSSVQLHLQLDLVIGPTGEWNVRQAQIINHNDTSPKLVNQTPKAMAPLRPKPKEAQKAQKAPTQIWRAQSTQSAQSTREPLPSPKPDSKEASADEKNSFGCALTPTTLRRLGSDTSNEVQIAGDATKWLLRFHDGRSIILPVSCLCGAGVMPGSNKMGQAMVATEKGVTSKSSEGWCDDKSVVDSMVEALDAQNDALGLPISGSTEHSPLWVEPIAISYPSVMGNQQDHEDSTTQPKEPSDWVREKYQEFGEYLGASYEGYENEVMGLLRAIEQSGLKKNEGSLGIVVTPKVSKTSRGARELKNLPLVMNGLSLGFTDLMMSLQKDFFGRRCLESTAGGVSLGLWVVILMWSVFRPRDRGRYTWSNSQSRSRLDRFLFTSTIKDHFTLLAQRHLPRLCSNHFPVLLECGSFENGRRPFRFENMWLKSEGFLAKVKSWWESYTFQGSPSFVVASKLKALKGDLKIWNEKEFGTIDGQPEVDRVTVMAADEIQARIVAFYNNLFTESRVRRPTLDNLPFPAIDGAEAECLEKAFTEEEVFEAVTNMNGDKAPGSDGFSLAFFQFCCQRWHRWIYMCISTARFSVLVNGTPCGFFSSSRGLRQGDPLSPFLFIIVMEALSRLLARARDGSFISGFDVGRINHISISHLLFADDTLILCGAALEQLWHLKGVFVWFQAVLGLKINMGKSELVPVDTVPNVENLATVLGCKVAALPMSYLGLPLGASFKDKTIWNGIIKKMEHCLAGWKPHRIEQIQRDFLWGGMGEEFKYHLVNWDRVCEPLCYGGLGIRKLILFNQALLGKWLWRYAMKKEALWRKIVELKYGDAWGDWCTYSDHVALAQGVVDTIYWKLSSLKVFSVNTFYKSLLSPTYRYYPWKNVWKPFAPSKGVMGASLLSVWCMVGYALPCGGPLGLLD</sequence>
<reference evidence="3" key="1">
    <citation type="submission" date="2018-02" db="EMBL/GenBank/DDBJ databases">
        <authorList>
            <person name="Cohen D.B."/>
            <person name="Kent A.D."/>
        </authorList>
    </citation>
    <scope>NUCLEOTIDE SEQUENCE</scope>
</reference>
<feature type="domain" description="Reverse transcriptase" evidence="2">
    <location>
        <begin position="727"/>
        <end position="884"/>
    </location>
</feature>
<feature type="compositionally biased region" description="Polar residues" evidence="1">
    <location>
        <begin position="197"/>
        <end position="208"/>
    </location>
</feature>
<dbReference type="AlphaFoldDB" id="A0A2N9FAX0"/>
<dbReference type="PANTHER" id="PTHR33116:SF78">
    <property type="entry name" value="OS12G0587133 PROTEIN"/>
    <property type="match status" value="1"/>
</dbReference>
<evidence type="ECO:0000259" key="2">
    <source>
        <dbReference type="Pfam" id="PF00078"/>
    </source>
</evidence>
<evidence type="ECO:0000313" key="3">
    <source>
        <dbReference type="EMBL" id="SPC84278.1"/>
    </source>
</evidence>
<dbReference type="Pfam" id="PF00078">
    <property type="entry name" value="RVT_1"/>
    <property type="match status" value="1"/>
</dbReference>
<feature type="compositionally biased region" description="Basic and acidic residues" evidence="1">
    <location>
        <begin position="252"/>
        <end position="263"/>
    </location>
</feature>
<dbReference type="PANTHER" id="PTHR33116">
    <property type="entry name" value="REVERSE TRANSCRIPTASE ZINC-BINDING DOMAIN-CONTAINING PROTEIN-RELATED-RELATED"/>
    <property type="match status" value="1"/>
</dbReference>
<accession>A0A2N9FAX0</accession>
<feature type="region of interest" description="Disordered" evidence="1">
    <location>
        <begin position="92"/>
        <end position="125"/>
    </location>
</feature>
<evidence type="ECO:0000256" key="1">
    <source>
        <dbReference type="SAM" id="MobiDB-lite"/>
    </source>
</evidence>
<feature type="compositionally biased region" description="Polar residues" evidence="1">
    <location>
        <begin position="232"/>
        <end position="244"/>
    </location>
</feature>
<name>A0A2N9FAX0_FAGSY</name>
<dbReference type="InterPro" id="IPR043502">
    <property type="entry name" value="DNA/RNA_pol_sf"/>
</dbReference>
<protein>
    <recommendedName>
        <fullName evidence="2">Reverse transcriptase domain-containing protein</fullName>
    </recommendedName>
</protein>
<dbReference type="InterPro" id="IPR036691">
    <property type="entry name" value="Endo/exonu/phosph_ase_sf"/>
</dbReference>
<dbReference type="EMBL" id="OIVN01000700">
    <property type="protein sequence ID" value="SPC84278.1"/>
    <property type="molecule type" value="Genomic_DNA"/>
</dbReference>
<dbReference type="SUPFAM" id="SSF56672">
    <property type="entry name" value="DNA/RNA polymerases"/>
    <property type="match status" value="1"/>
</dbReference>
<dbReference type="Gene3D" id="3.60.10.10">
    <property type="entry name" value="Endonuclease/exonuclease/phosphatase"/>
    <property type="match status" value="1"/>
</dbReference>
<gene>
    <name evidence="3" type="ORF">FSB_LOCUS12160</name>
</gene>
<feature type="region of interest" description="Disordered" evidence="1">
    <location>
        <begin position="197"/>
        <end position="265"/>
    </location>
</feature>